<dbReference type="PROSITE" id="PS50888">
    <property type="entry name" value="BHLH"/>
    <property type="match status" value="1"/>
</dbReference>
<feature type="compositionally biased region" description="Low complexity" evidence="5">
    <location>
        <begin position="42"/>
        <end position="72"/>
    </location>
</feature>
<evidence type="ECO:0000256" key="5">
    <source>
        <dbReference type="SAM" id="MobiDB-lite"/>
    </source>
</evidence>
<evidence type="ECO:0000259" key="6">
    <source>
        <dbReference type="PROSITE" id="PS50888"/>
    </source>
</evidence>
<dbReference type="InterPro" id="IPR051732">
    <property type="entry name" value="USF"/>
</dbReference>
<dbReference type="GeneID" id="37025307"/>
<organism evidence="7 8">
    <name type="scientific">Jaminaea rosea</name>
    <dbReference type="NCBI Taxonomy" id="1569628"/>
    <lineage>
        <taxon>Eukaryota</taxon>
        <taxon>Fungi</taxon>
        <taxon>Dikarya</taxon>
        <taxon>Basidiomycota</taxon>
        <taxon>Ustilaginomycotina</taxon>
        <taxon>Exobasidiomycetes</taxon>
        <taxon>Microstromatales</taxon>
        <taxon>Microstromatales incertae sedis</taxon>
        <taxon>Jaminaea</taxon>
    </lineage>
</organism>
<proteinExistence type="predicted"/>
<keyword evidence="8" id="KW-1185">Reference proteome</keyword>
<dbReference type="GO" id="GO:0000978">
    <property type="term" value="F:RNA polymerase II cis-regulatory region sequence-specific DNA binding"/>
    <property type="evidence" value="ECO:0007669"/>
    <property type="project" value="TreeGrafter"/>
</dbReference>
<gene>
    <name evidence="7" type="ORF">BDZ90DRAFT_142814</name>
</gene>
<feature type="compositionally biased region" description="Low complexity" evidence="5">
    <location>
        <begin position="117"/>
        <end position="126"/>
    </location>
</feature>
<dbReference type="PANTHER" id="PTHR46117">
    <property type="entry name" value="FI24210P1"/>
    <property type="match status" value="1"/>
</dbReference>
<comment type="subcellular location">
    <subcellularLocation>
        <location evidence="1">Nucleus</location>
    </subcellularLocation>
</comment>
<evidence type="ECO:0000313" key="8">
    <source>
        <dbReference type="Proteomes" id="UP000245884"/>
    </source>
</evidence>
<dbReference type="OrthoDB" id="690068at2759"/>
<dbReference type="GO" id="GO:0005634">
    <property type="term" value="C:nucleus"/>
    <property type="evidence" value="ECO:0007669"/>
    <property type="project" value="UniProtKB-SubCell"/>
</dbReference>
<evidence type="ECO:0000256" key="1">
    <source>
        <dbReference type="ARBA" id="ARBA00004123"/>
    </source>
</evidence>
<feature type="compositionally biased region" description="Low complexity" evidence="5">
    <location>
        <begin position="8"/>
        <end position="25"/>
    </location>
</feature>
<name>A0A316USH8_9BASI</name>
<dbReference type="AlphaFoldDB" id="A0A316USH8"/>
<dbReference type="Pfam" id="PF00010">
    <property type="entry name" value="HLH"/>
    <property type="match status" value="1"/>
</dbReference>
<dbReference type="Gene3D" id="4.10.280.10">
    <property type="entry name" value="Helix-loop-helix DNA-binding domain"/>
    <property type="match status" value="1"/>
</dbReference>
<dbReference type="EMBL" id="KZ819665">
    <property type="protein sequence ID" value="PWN28247.1"/>
    <property type="molecule type" value="Genomic_DNA"/>
</dbReference>
<feature type="compositionally biased region" description="Pro residues" evidence="5">
    <location>
        <begin position="26"/>
        <end position="35"/>
    </location>
</feature>
<feature type="compositionally biased region" description="Low complexity" evidence="5">
    <location>
        <begin position="82"/>
        <end position="96"/>
    </location>
</feature>
<dbReference type="GO" id="GO:0000981">
    <property type="term" value="F:DNA-binding transcription factor activity, RNA polymerase II-specific"/>
    <property type="evidence" value="ECO:0007669"/>
    <property type="project" value="TreeGrafter"/>
</dbReference>
<keyword evidence="2" id="KW-0805">Transcription regulation</keyword>
<feature type="domain" description="BHLH" evidence="6">
    <location>
        <begin position="130"/>
        <end position="188"/>
    </location>
</feature>
<feature type="region of interest" description="Disordered" evidence="5">
    <location>
        <begin position="1"/>
        <end position="188"/>
    </location>
</feature>
<evidence type="ECO:0000313" key="7">
    <source>
        <dbReference type="EMBL" id="PWN28247.1"/>
    </source>
</evidence>
<dbReference type="STRING" id="1569628.A0A316USH8"/>
<evidence type="ECO:0000256" key="2">
    <source>
        <dbReference type="ARBA" id="ARBA00023015"/>
    </source>
</evidence>
<dbReference type="Proteomes" id="UP000245884">
    <property type="component" value="Unassembled WGS sequence"/>
</dbReference>
<dbReference type="GO" id="GO:0046983">
    <property type="term" value="F:protein dimerization activity"/>
    <property type="evidence" value="ECO:0007669"/>
    <property type="project" value="InterPro"/>
</dbReference>
<protein>
    <recommendedName>
        <fullName evidence="6">BHLH domain-containing protein</fullName>
    </recommendedName>
</protein>
<evidence type="ECO:0000256" key="3">
    <source>
        <dbReference type="ARBA" id="ARBA00023163"/>
    </source>
</evidence>
<evidence type="ECO:0000256" key="4">
    <source>
        <dbReference type="ARBA" id="ARBA00023242"/>
    </source>
</evidence>
<accession>A0A316USH8</accession>
<keyword evidence="3" id="KW-0804">Transcription</keyword>
<reference evidence="7 8" key="1">
    <citation type="journal article" date="2018" name="Mol. Biol. Evol.">
        <title>Broad Genomic Sampling Reveals a Smut Pathogenic Ancestry of the Fungal Clade Ustilaginomycotina.</title>
        <authorList>
            <person name="Kijpornyongpan T."/>
            <person name="Mondo S.J."/>
            <person name="Barry K."/>
            <person name="Sandor L."/>
            <person name="Lee J."/>
            <person name="Lipzen A."/>
            <person name="Pangilinan J."/>
            <person name="LaButti K."/>
            <person name="Hainaut M."/>
            <person name="Henrissat B."/>
            <person name="Grigoriev I.V."/>
            <person name="Spatafora J.W."/>
            <person name="Aime M.C."/>
        </authorList>
    </citation>
    <scope>NUCLEOTIDE SEQUENCE [LARGE SCALE GENOMIC DNA]</scope>
    <source>
        <strain evidence="7 8">MCA 5214</strain>
    </source>
</reference>
<dbReference type="PANTHER" id="PTHR46117:SF3">
    <property type="entry name" value="FI24210P1"/>
    <property type="match status" value="1"/>
</dbReference>
<keyword evidence="4" id="KW-0539">Nucleus</keyword>
<dbReference type="InterPro" id="IPR011598">
    <property type="entry name" value="bHLH_dom"/>
</dbReference>
<dbReference type="SUPFAM" id="SSF47459">
    <property type="entry name" value="HLH, helix-loop-helix DNA-binding domain"/>
    <property type="match status" value="1"/>
</dbReference>
<dbReference type="InterPro" id="IPR036638">
    <property type="entry name" value="HLH_DNA-bd_sf"/>
</dbReference>
<feature type="compositionally biased region" description="Acidic residues" evidence="5">
    <location>
        <begin position="168"/>
        <end position="178"/>
    </location>
</feature>
<feature type="compositionally biased region" description="Basic and acidic residues" evidence="5">
    <location>
        <begin position="137"/>
        <end position="147"/>
    </location>
</feature>
<dbReference type="RefSeq" id="XP_025362859.1">
    <property type="nucleotide sequence ID" value="XM_025503484.1"/>
</dbReference>
<sequence length="188" mass="19729">MYSPPYPHAHASSSSSFPYHNVAPRTPLPLPPIIAPPMGLFSPSADAAYRPAAPAWSPASSSSSPSSPSRAAYVQSRAQPTSGPARGAARGGHASSKAPGTGTIGQGGSTPAAMAGSKVKSSSSTSRDSKRRATHSQIERRRREKINARLITLRNLVPACLRTIQDPQQEEQEGDDGDQWSSSRASRS</sequence>